<dbReference type="GO" id="GO:0140664">
    <property type="term" value="F:ATP-dependent DNA damage sensor activity"/>
    <property type="evidence" value="ECO:0007669"/>
    <property type="project" value="InterPro"/>
</dbReference>
<evidence type="ECO:0000256" key="4">
    <source>
        <dbReference type="ARBA" id="ARBA00023204"/>
    </source>
</evidence>
<keyword evidence="3 5" id="KW-0227">DNA damage</keyword>
<dbReference type="NCBIfam" id="TIGR00585">
    <property type="entry name" value="mutl"/>
    <property type="match status" value="1"/>
</dbReference>
<dbReference type="InterPro" id="IPR014721">
    <property type="entry name" value="Ribsml_uS5_D2-typ_fold_subgr"/>
</dbReference>
<dbReference type="GO" id="GO:0030983">
    <property type="term" value="F:mismatched DNA binding"/>
    <property type="evidence" value="ECO:0007669"/>
    <property type="project" value="InterPro"/>
</dbReference>
<proteinExistence type="inferred from homology"/>
<sequence>MADVIQLLPDAIVNKIAAGEVIQRPASVVKELMENAIDAGSSAVKLVVKDAGKTLIQVIDDGCGMSETDARMALERHATSKIREAEDLFSIRTMGFRGEAMASIAAVAQMELRTRRRSDELGTRIVIEGSEIKTQEPCQCDAGTNICVKNLFFNIPVRRNFLKSNTVEMRHIIDEFQRIALANSDIFFSLHHNNSEIFHLPPSNLRQRVVNIFGNPYNKRLVPVEEETDEMKLTGFVSKPEFAKKTRGEQFFFVNQRFIRSAYLNHAVLTAYEDLLPSDTYPLYVVFIDIDPKRIDINVHPTKQEIKFEDDRLIYNYLKVAIRHSLGKYRVTPTLDFDQEGSFSSVRMKPVSPARPTIRTFRSGEKGTPSSPTSGQGGGGFSNGSEAGRERNNLQNWEKLFEGLEEFAESEDAPATASESSEVTTIESSWSADPTLDSHTGGEMSKAQREPYQIHATYIASPIKSGFILIDQQAAHERILYERYLEALQDKQASTQKQLFPRTFSLPPADAGLLLEILPQINLLGYDIKEFGSNTFVVHGIPADAKGKGQEETAIDSLLAQYKNNLDLHLGTNENIARSMARSNAIKRGQNLSSTEMQTLIDQLFACQLPFKSPTGRNCFLTFELDELAKRFEKD</sequence>
<evidence type="ECO:0000256" key="2">
    <source>
        <dbReference type="ARBA" id="ARBA00021975"/>
    </source>
</evidence>
<dbReference type="SMART" id="SM01340">
    <property type="entry name" value="DNA_mis_repair"/>
    <property type="match status" value="1"/>
</dbReference>
<dbReference type="InterPro" id="IPR002099">
    <property type="entry name" value="MutL/Mlh/PMS"/>
</dbReference>
<evidence type="ECO:0000256" key="6">
    <source>
        <dbReference type="SAM" id="MobiDB-lite"/>
    </source>
</evidence>
<dbReference type="FunFam" id="3.30.565.10:FF:000003">
    <property type="entry name" value="DNA mismatch repair endonuclease MutL"/>
    <property type="match status" value="1"/>
</dbReference>
<organism evidence="9 10">
    <name type="scientific">Flavilitoribacter nigricans (strain ATCC 23147 / DSM 23189 / NBRC 102662 / NCIMB 1420 / SS-2)</name>
    <name type="common">Lewinella nigricans</name>
    <dbReference type="NCBI Taxonomy" id="1122177"/>
    <lineage>
        <taxon>Bacteria</taxon>
        <taxon>Pseudomonadati</taxon>
        <taxon>Bacteroidota</taxon>
        <taxon>Saprospiria</taxon>
        <taxon>Saprospirales</taxon>
        <taxon>Lewinellaceae</taxon>
        <taxon>Flavilitoribacter</taxon>
    </lineage>
</organism>
<dbReference type="HAMAP" id="MF_00149">
    <property type="entry name" value="DNA_mis_repair"/>
    <property type="match status" value="1"/>
</dbReference>
<name>A0A2D0NAF0_FLAN2</name>
<dbReference type="SUPFAM" id="SSF118116">
    <property type="entry name" value="DNA mismatch repair protein MutL"/>
    <property type="match status" value="1"/>
</dbReference>
<dbReference type="InterPro" id="IPR036890">
    <property type="entry name" value="HATPase_C_sf"/>
</dbReference>
<dbReference type="SUPFAM" id="SSF54211">
    <property type="entry name" value="Ribosomal protein S5 domain 2-like"/>
    <property type="match status" value="1"/>
</dbReference>
<feature type="domain" description="DNA mismatch repair protein S5" evidence="8">
    <location>
        <begin position="209"/>
        <end position="327"/>
    </location>
</feature>
<gene>
    <name evidence="5" type="primary">mutL</name>
    <name evidence="9" type="ORF">CRP01_15935</name>
</gene>
<evidence type="ECO:0000259" key="7">
    <source>
        <dbReference type="SMART" id="SM00853"/>
    </source>
</evidence>
<dbReference type="Proteomes" id="UP000223913">
    <property type="component" value="Unassembled WGS sequence"/>
</dbReference>
<evidence type="ECO:0000259" key="8">
    <source>
        <dbReference type="SMART" id="SM01340"/>
    </source>
</evidence>
<protein>
    <recommendedName>
        <fullName evidence="2 5">DNA mismatch repair protein MutL</fullName>
    </recommendedName>
</protein>
<feature type="compositionally biased region" description="Low complexity" evidence="6">
    <location>
        <begin position="413"/>
        <end position="431"/>
    </location>
</feature>
<comment type="caution">
    <text evidence="9">The sequence shown here is derived from an EMBL/GenBank/DDBJ whole genome shotgun (WGS) entry which is preliminary data.</text>
</comment>
<dbReference type="SUPFAM" id="SSF55874">
    <property type="entry name" value="ATPase domain of HSP90 chaperone/DNA topoisomerase II/histidine kinase"/>
    <property type="match status" value="1"/>
</dbReference>
<keyword evidence="4 5" id="KW-0234">DNA repair</keyword>
<dbReference type="InterPro" id="IPR013507">
    <property type="entry name" value="DNA_mismatch_S5_2-like"/>
</dbReference>
<dbReference type="RefSeq" id="WP_099151061.1">
    <property type="nucleotide sequence ID" value="NZ_PDUD01000021.1"/>
</dbReference>
<dbReference type="Gene3D" id="3.30.230.10">
    <property type="match status" value="1"/>
</dbReference>
<dbReference type="OrthoDB" id="9763467at2"/>
<dbReference type="PANTHER" id="PTHR10073">
    <property type="entry name" value="DNA MISMATCH REPAIR PROTEIN MLH, PMS, MUTL"/>
    <property type="match status" value="1"/>
</dbReference>
<comment type="function">
    <text evidence="5">This protein is involved in the repair of mismatches in DNA. It is required for dam-dependent methyl-directed DNA mismatch repair. May act as a 'molecular matchmaker', a protein that promotes the formation of a stable complex between two or more DNA-binding proteins in an ATP-dependent manner without itself being part of a final effector complex.</text>
</comment>
<accession>A0A2D0NAF0</accession>
<evidence type="ECO:0000256" key="5">
    <source>
        <dbReference type="HAMAP-Rule" id="MF_00149"/>
    </source>
</evidence>
<feature type="region of interest" description="Disordered" evidence="6">
    <location>
        <begin position="408"/>
        <end position="447"/>
    </location>
</feature>
<reference evidence="9 10" key="1">
    <citation type="submission" date="2017-10" db="EMBL/GenBank/DDBJ databases">
        <title>The draft genome sequence of Lewinella nigricans NBRC 102662.</title>
        <authorList>
            <person name="Wang K."/>
        </authorList>
    </citation>
    <scope>NUCLEOTIDE SEQUENCE [LARGE SCALE GENOMIC DNA]</scope>
    <source>
        <strain evidence="9 10">NBRC 102662</strain>
    </source>
</reference>
<dbReference type="GO" id="GO:0032300">
    <property type="term" value="C:mismatch repair complex"/>
    <property type="evidence" value="ECO:0007669"/>
    <property type="project" value="InterPro"/>
</dbReference>
<dbReference type="InterPro" id="IPR038973">
    <property type="entry name" value="MutL/Mlh/Pms-like"/>
</dbReference>
<feature type="domain" description="MutL C-terminal dimerisation" evidence="7">
    <location>
        <begin position="450"/>
        <end position="592"/>
    </location>
</feature>
<dbReference type="CDD" id="cd16926">
    <property type="entry name" value="HATPase_MutL-MLH-PMS-like"/>
    <property type="match status" value="1"/>
</dbReference>
<dbReference type="Pfam" id="PF01119">
    <property type="entry name" value="DNA_mis_repair"/>
    <property type="match status" value="1"/>
</dbReference>
<dbReference type="EMBL" id="PDUD01000021">
    <property type="protein sequence ID" value="PHN05484.1"/>
    <property type="molecule type" value="Genomic_DNA"/>
</dbReference>
<evidence type="ECO:0000256" key="1">
    <source>
        <dbReference type="ARBA" id="ARBA00006082"/>
    </source>
</evidence>
<evidence type="ECO:0000313" key="10">
    <source>
        <dbReference type="Proteomes" id="UP000223913"/>
    </source>
</evidence>
<dbReference type="InterPro" id="IPR020568">
    <property type="entry name" value="Ribosomal_Su5_D2-typ_SF"/>
</dbReference>
<dbReference type="GO" id="GO:0016887">
    <property type="term" value="F:ATP hydrolysis activity"/>
    <property type="evidence" value="ECO:0007669"/>
    <property type="project" value="InterPro"/>
</dbReference>
<dbReference type="Pfam" id="PF08676">
    <property type="entry name" value="MutL_C"/>
    <property type="match status" value="1"/>
</dbReference>
<dbReference type="InterPro" id="IPR037198">
    <property type="entry name" value="MutL_C_sf"/>
</dbReference>
<dbReference type="AlphaFoldDB" id="A0A2D0NAF0"/>
<dbReference type="GO" id="GO:0005524">
    <property type="term" value="F:ATP binding"/>
    <property type="evidence" value="ECO:0007669"/>
    <property type="project" value="InterPro"/>
</dbReference>
<evidence type="ECO:0000313" key="9">
    <source>
        <dbReference type="EMBL" id="PHN05484.1"/>
    </source>
</evidence>
<dbReference type="Gene3D" id="3.30.565.10">
    <property type="entry name" value="Histidine kinase-like ATPase, C-terminal domain"/>
    <property type="match status" value="1"/>
</dbReference>
<dbReference type="InterPro" id="IPR020667">
    <property type="entry name" value="DNA_mismatch_repair_MutL"/>
</dbReference>
<feature type="region of interest" description="Disordered" evidence="6">
    <location>
        <begin position="347"/>
        <end position="389"/>
    </location>
</feature>
<keyword evidence="10" id="KW-1185">Reference proteome</keyword>
<dbReference type="PANTHER" id="PTHR10073:SF12">
    <property type="entry name" value="DNA MISMATCH REPAIR PROTEIN MLH1"/>
    <property type="match status" value="1"/>
</dbReference>
<dbReference type="Gene3D" id="3.30.1370.100">
    <property type="entry name" value="MutL, C-terminal domain, regulatory subdomain"/>
    <property type="match status" value="1"/>
</dbReference>
<comment type="similarity">
    <text evidence="1 5">Belongs to the DNA mismatch repair MutL/HexB family.</text>
</comment>
<dbReference type="InterPro" id="IPR042121">
    <property type="entry name" value="MutL_C_regsub"/>
</dbReference>
<dbReference type="Pfam" id="PF13589">
    <property type="entry name" value="HATPase_c_3"/>
    <property type="match status" value="1"/>
</dbReference>
<evidence type="ECO:0000256" key="3">
    <source>
        <dbReference type="ARBA" id="ARBA00022763"/>
    </source>
</evidence>
<dbReference type="InterPro" id="IPR014790">
    <property type="entry name" value="MutL_C"/>
</dbReference>
<dbReference type="InterPro" id="IPR042120">
    <property type="entry name" value="MutL_C_dimsub"/>
</dbReference>
<dbReference type="GO" id="GO:0006298">
    <property type="term" value="P:mismatch repair"/>
    <property type="evidence" value="ECO:0007669"/>
    <property type="project" value="UniProtKB-UniRule"/>
</dbReference>
<dbReference type="SMART" id="SM00853">
    <property type="entry name" value="MutL_C"/>
    <property type="match status" value="1"/>
</dbReference>
<dbReference type="CDD" id="cd00782">
    <property type="entry name" value="MutL_Trans"/>
    <property type="match status" value="1"/>
</dbReference>
<dbReference type="Gene3D" id="3.30.1540.20">
    <property type="entry name" value="MutL, C-terminal domain, dimerisation subdomain"/>
    <property type="match status" value="1"/>
</dbReference>